<keyword evidence="4" id="KW-1185">Reference proteome</keyword>
<dbReference type="SUPFAM" id="SSF50685">
    <property type="entry name" value="Barwin-like endoglucanases"/>
    <property type="match status" value="1"/>
</dbReference>
<dbReference type="CDD" id="cd14667">
    <property type="entry name" value="3D_containing_proteins"/>
    <property type="match status" value="1"/>
</dbReference>
<keyword evidence="1" id="KW-0732">Signal</keyword>
<dbReference type="KEGG" id="salq:SYNTR_1980"/>
<name>A0A6I6DI33_9FIRM</name>
<dbReference type="InterPro" id="IPR036908">
    <property type="entry name" value="RlpA-like_sf"/>
</dbReference>
<dbReference type="InterPro" id="IPR051933">
    <property type="entry name" value="Resuscitation_pf_RpfB"/>
</dbReference>
<dbReference type="PROSITE" id="PS51109">
    <property type="entry name" value="G5"/>
    <property type="match status" value="1"/>
</dbReference>
<dbReference type="Pfam" id="PF07501">
    <property type="entry name" value="G5"/>
    <property type="match status" value="1"/>
</dbReference>
<dbReference type="RefSeq" id="WP_156204342.1">
    <property type="nucleotide sequence ID" value="NZ_CP046457.1"/>
</dbReference>
<organism evidence="3 4">
    <name type="scientific">Candidatus Syntrophocurvum alkaliphilum</name>
    <dbReference type="NCBI Taxonomy" id="2293317"/>
    <lineage>
        <taxon>Bacteria</taxon>
        <taxon>Bacillati</taxon>
        <taxon>Bacillota</taxon>
        <taxon>Clostridia</taxon>
        <taxon>Eubacteriales</taxon>
        <taxon>Syntrophomonadaceae</taxon>
        <taxon>Candidatus Syntrophocurvum</taxon>
    </lineage>
</organism>
<dbReference type="SMART" id="SM01208">
    <property type="entry name" value="G5"/>
    <property type="match status" value="1"/>
</dbReference>
<feature type="domain" description="G5" evidence="2">
    <location>
        <begin position="142"/>
        <end position="222"/>
    </location>
</feature>
<dbReference type="Proteomes" id="UP000426444">
    <property type="component" value="Chromosome"/>
</dbReference>
<evidence type="ECO:0000313" key="3">
    <source>
        <dbReference type="EMBL" id="QGU00574.1"/>
    </source>
</evidence>
<dbReference type="Gene3D" id="2.20.230.10">
    <property type="entry name" value="Resuscitation-promoting factor rpfb"/>
    <property type="match status" value="1"/>
</dbReference>
<dbReference type="GO" id="GO:0004553">
    <property type="term" value="F:hydrolase activity, hydrolyzing O-glycosyl compounds"/>
    <property type="evidence" value="ECO:0007669"/>
    <property type="project" value="InterPro"/>
</dbReference>
<evidence type="ECO:0000313" key="4">
    <source>
        <dbReference type="Proteomes" id="UP000426444"/>
    </source>
</evidence>
<dbReference type="Gene3D" id="2.40.40.10">
    <property type="entry name" value="RlpA-like domain"/>
    <property type="match status" value="1"/>
</dbReference>
<accession>A0A6I6DI33</accession>
<dbReference type="PANTHER" id="PTHR39160">
    <property type="entry name" value="CELL WALL-BINDING PROTEIN YOCH"/>
    <property type="match status" value="1"/>
</dbReference>
<dbReference type="GO" id="GO:0019867">
    <property type="term" value="C:outer membrane"/>
    <property type="evidence" value="ECO:0007669"/>
    <property type="project" value="InterPro"/>
</dbReference>
<dbReference type="InterPro" id="IPR007137">
    <property type="entry name" value="DUF348"/>
</dbReference>
<dbReference type="Pfam" id="PF03990">
    <property type="entry name" value="DUF348"/>
    <property type="match status" value="2"/>
</dbReference>
<dbReference type="Pfam" id="PF06725">
    <property type="entry name" value="3D"/>
    <property type="match status" value="1"/>
</dbReference>
<dbReference type="PANTHER" id="PTHR39160:SF4">
    <property type="entry name" value="RESUSCITATION-PROMOTING FACTOR RPFB"/>
    <property type="match status" value="1"/>
</dbReference>
<dbReference type="AlphaFoldDB" id="A0A6I6DI33"/>
<dbReference type="OrthoDB" id="9798935at2"/>
<evidence type="ECO:0000259" key="2">
    <source>
        <dbReference type="PROSITE" id="PS51109"/>
    </source>
</evidence>
<sequence length="321" mass="35556">MNISLSRMHKVLLGIVIGALLLISAFYALQKPITIKVDGDVIETKALLVRTVEDVLEREQIMLGDNDLIKPSLNSIIEKETEIKITRASKVTIKADGETKEIYTTPIPVKEAIKLAGIELGEDDIVKTLPNPKTSPNQEIEVIRVTKEEKTVEEEIPYKTDRKPDDTLAKGLNRTVSQGANGVALNTVQKIYHNGEKVKEDVIDTEVIKQPQNRVIAMGNITSVSRGGDRLDFKEAIEMEATAYTHTGNRTFTGKWPEVGFVAVDPNVIPLGTELYVEGYGYARAEDTGGLIKGNKIDLFMEDRADCLSFGRRTVTVYVLE</sequence>
<proteinExistence type="predicted"/>
<evidence type="ECO:0000256" key="1">
    <source>
        <dbReference type="ARBA" id="ARBA00022729"/>
    </source>
</evidence>
<dbReference type="GO" id="GO:0009254">
    <property type="term" value="P:peptidoglycan turnover"/>
    <property type="evidence" value="ECO:0007669"/>
    <property type="project" value="InterPro"/>
</dbReference>
<dbReference type="InterPro" id="IPR010611">
    <property type="entry name" value="3D_dom"/>
</dbReference>
<gene>
    <name evidence="3" type="ORF">SYNTR_1980</name>
</gene>
<dbReference type="InterPro" id="IPR059180">
    <property type="entry name" value="3D_YorM"/>
</dbReference>
<dbReference type="InterPro" id="IPR011098">
    <property type="entry name" value="G5_dom"/>
</dbReference>
<protein>
    <submittedName>
        <fullName evidence="3">Cell wall-binding protein</fullName>
    </submittedName>
</protein>
<dbReference type="EMBL" id="CP046457">
    <property type="protein sequence ID" value="QGU00574.1"/>
    <property type="molecule type" value="Genomic_DNA"/>
</dbReference>
<reference evidence="4" key="1">
    <citation type="journal article" date="2019" name="Microbiology">
        <title>Complete Genome Sequence of an Uncultured Bacterium of the Candidate Phylum Bipolaricaulota.</title>
        <authorList>
            <person name="Kadnikov V.V."/>
            <person name="Mardanov A.V."/>
            <person name="Beletsky A.V."/>
            <person name="Frank Y.A."/>
            <person name="Karnachuk O.V."/>
            <person name="Ravin N.V."/>
        </authorList>
    </citation>
    <scope>NUCLEOTIDE SEQUENCE [LARGE SCALE GENOMIC DNA]</scope>
</reference>